<dbReference type="SUPFAM" id="SSF52047">
    <property type="entry name" value="RNI-like"/>
    <property type="match status" value="1"/>
</dbReference>
<dbReference type="AlphaFoldDB" id="A0A0N1PB83"/>
<dbReference type="Gene3D" id="3.80.10.10">
    <property type="entry name" value="Ribonuclease Inhibitor"/>
    <property type="match status" value="1"/>
</dbReference>
<feature type="compositionally biased region" description="Polar residues" evidence="1">
    <location>
        <begin position="224"/>
        <end position="241"/>
    </location>
</feature>
<dbReference type="Proteomes" id="UP000038009">
    <property type="component" value="Unassembled WGS sequence"/>
</dbReference>
<feature type="region of interest" description="Disordered" evidence="1">
    <location>
        <begin position="409"/>
        <end position="441"/>
    </location>
</feature>
<reference evidence="2 3" key="1">
    <citation type="journal article" date="2015" name="PLoS Pathog.">
        <title>Leptomonas seymouri: Adaptations to the Dixenous Life Cycle Analyzed by Genome Sequencing, Transcriptome Profiling and Co-infection with Leishmania donovani.</title>
        <authorList>
            <person name="Kraeva N."/>
            <person name="Butenko A."/>
            <person name="Hlavacova J."/>
            <person name="Kostygov A."/>
            <person name="Myskova J."/>
            <person name="Grybchuk D."/>
            <person name="Lestinova T."/>
            <person name="Votypka J."/>
            <person name="Volf P."/>
            <person name="Opperdoes F."/>
            <person name="Flegontov P."/>
            <person name="Lukes J."/>
            <person name="Yurchenko V."/>
        </authorList>
    </citation>
    <scope>NUCLEOTIDE SEQUENCE [LARGE SCALE GENOMIC DNA]</scope>
    <source>
        <strain evidence="2 3">ATCC 30220</strain>
    </source>
</reference>
<evidence type="ECO:0000256" key="1">
    <source>
        <dbReference type="SAM" id="MobiDB-lite"/>
    </source>
</evidence>
<feature type="region of interest" description="Disordered" evidence="1">
    <location>
        <begin position="222"/>
        <end position="241"/>
    </location>
</feature>
<dbReference type="VEuPathDB" id="TriTrypDB:Lsey_0156_0060"/>
<dbReference type="EMBL" id="LJSK01000156">
    <property type="protein sequence ID" value="KPI85962.1"/>
    <property type="molecule type" value="Genomic_DNA"/>
</dbReference>
<dbReference type="OrthoDB" id="263254at2759"/>
<keyword evidence="3" id="KW-1185">Reference proteome</keyword>
<gene>
    <name evidence="2" type="ORF">ABL78_4964</name>
</gene>
<dbReference type="OMA" id="LMNCELP"/>
<comment type="caution">
    <text evidence="2">The sequence shown here is derived from an EMBL/GenBank/DDBJ whole genome shotgun (WGS) entry which is preliminary data.</text>
</comment>
<evidence type="ECO:0000313" key="2">
    <source>
        <dbReference type="EMBL" id="KPI85962.1"/>
    </source>
</evidence>
<accession>A0A0N1PB83</accession>
<evidence type="ECO:0000313" key="3">
    <source>
        <dbReference type="Proteomes" id="UP000038009"/>
    </source>
</evidence>
<organism evidence="2 3">
    <name type="scientific">Leptomonas seymouri</name>
    <dbReference type="NCBI Taxonomy" id="5684"/>
    <lineage>
        <taxon>Eukaryota</taxon>
        <taxon>Discoba</taxon>
        <taxon>Euglenozoa</taxon>
        <taxon>Kinetoplastea</taxon>
        <taxon>Metakinetoplastina</taxon>
        <taxon>Trypanosomatida</taxon>
        <taxon>Trypanosomatidae</taxon>
        <taxon>Leishmaniinae</taxon>
        <taxon>Leptomonas</taxon>
    </lineage>
</organism>
<name>A0A0N1PB83_LEPSE</name>
<proteinExistence type="predicted"/>
<sequence length="441" mass="47675">MPTRLSQAVVDKERRCIDLRDQGGCLTASVLRSLRTFLRNNDFYIHLCVSDNPLCNEVMTEMCALLNRHPYLTSLEAQNIGLQDKDFRFYFGPALISMPRLAFLDLNRNSGLTDKSAEMVARILHETEVESIRLVGTSLSVAGGRVVADAVVNTTSLMNCELPYTVGNAVLDMVEAHIRRNRAHRTRLIEASTRYSKLPVGNNSLPVLPGAKRVEASQAVAAGSTESLERPSTSTVASTSAGRNGTRIRRVSCSQQSVAGCANGDQLWQACISKGRRQPVLRLDSIAAVPVATAPALLPTTAGSCISDCSALPPLTSASTAAMFTPATALNAKGMTPCLCPSLVPPRSLKYPNKPTPDSLDAVTMWDWTDPAMSNALRCLFVLDHQGQALENYRAAAGVPAAVVSEAVRRAKTRNKQPERFPARRGSRSGRTSDTIRLPSL</sequence>
<dbReference type="InterPro" id="IPR032675">
    <property type="entry name" value="LRR_dom_sf"/>
</dbReference>
<protein>
    <submittedName>
        <fullName evidence="2">Uncharacterized protein</fullName>
    </submittedName>
</protein>